<name>A0A1V0BFM3_9BURK</name>
<organism evidence="3 4">
    <name type="scientific">Comamonas kerstersii</name>
    <dbReference type="NCBI Taxonomy" id="225992"/>
    <lineage>
        <taxon>Bacteria</taxon>
        <taxon>Pseudomonadati</taxon>
        <taxon>Pseudomonadota</taxon>
        <taxon>Betaproteobacteria</taxon>
        <taxon>Burkholderiales</taxon>
        <taxon>Comamonadaceae</taxon>
        <taxon>Comamonas</taxon>
    </lineage>
</organism>
<protein>
    <recommendedName>
        <fullName evidence="2">Plasmid pRiA4b Orf3-like domain-containing protein</fullName>
    </recommendedName>
</protein>
<dbReference type="GeneID" id="83039751"/>
<dbReference type="InterPro" id="IPR012912">
    <property type="entry name" value="Plasmid_pRiA4b_Orf3-like"/>
</dbReference>
<feature type="region of interest" description="Disordered" evidence="1">
    <location>
        <begin position="153"/>
        <end position="204"/>
    </location>
</feature>
<dbReference type="InterPro" id="IPR024047">
    <property type="entry name" value="MM3350-like_sf"/>
</dbReference>
<dbReference type="PANTHER" id="PTHR41878:SF1">
    <property type="entry name" value="TNPR PROTEIN"/>
    <property type="match status" value="1"/>
</dbReference>
<dbReference type="AlphaFoldDB" id="A0A1V0BFM3"/>
<evidence type="ECO:0000259" key="2">
    <source>
        <dbReference type="Pfam" id="PF07929"/>
    </source>
</evidence>
<dbReference type="SUPFAM" id="SSF159941">
    <property type="entry name" value="MM3350-like"/>
    <property type="match status" value="1"/>
</dbReference>
<proteinExistence type="predicted"/>
<dbReference type="Pfam" id="PF07929">
    <property type="entry name" value="PRiA4_ORF3"/>
    <property type="match status" value="1"/>
</dbReference>
<sequence>MRKIRYGYQLHIQLCATKPAVWRRLLVAETTTLAQLHQIIQAAMGWENRHLYMFEIAGQRYGIPDADWPNDPTMDARRYTIGQLLRHQALSIRYLYDFGDEWLHRLKMEACVPLGDSTQAHEHPLPQCLAGRNACPPEDCGGPIGLTELIQAPADDDAPPHASTFNPRHFDLHAAQQRVKALQPEQPEQPRRSSAKPRPVLLAA</sequence>
<evidence type="ECO:0000256" key="1">
    <source>
        <dbReference type="SAM" id="MobiDB-lite"/>
    </source>
</evidence>
<dbReference type="Gene3D" id="3.10.290.30">
    <property type="entry name" value="MM3350-like"/>
    <property type="match status" value="1"/>
</dbReference>
<dbReference type="KEGG" id="cke:B5M06_10495"/>
<dbReference type="Proteomes" id="UP000242792">
    <property type="component" value="Chromosome"/>
</dbReference>
<evidence type="ECO:0000313" key="4">
    <source>
        <dbReference type="Proteomes" id="UP000242792"/>
    </source>
</evidence>
<feature type="domain" description="Plasmid pRiA4b Orf3-like" evidence="2">
    <location>
        <begin position="8"/>
        <end position="166"/>
    </location>
</feature>
<gene>
    <name evidence="3" type="ORF">B5M06_10495</name>
</gene>
<dbReference type="PANTHER" id="PTHR41878">
    <property type="entry name" value="LEXA REPRESSOR-RELATED"/>
    <property type="match status" value="1"/>
</dbReference>
<dbReference type="OrthoDB" id="9816539at2"/>
<dbReference type="EMBL" id="CP020121">
    <property type="protein sequence ID" value="AQZ98614.1"/>
    <property type="molecule type" value="Genomic_DNA"/>
</dbReference>
<reference evidence="3 4" key="1">
    <citation type="submission" date="2017-03" db="EMBL/GenBank/DDBJ databases">
        <title>Rapid Whole Genome Sequencing of Comamonas kerstersii Causing Continuous ambulatory Peritoneal Dialysis-Associated Peritonitis.</title>
        <authorList>
            <person name="Zheng B."/>
        </authorList>
    </citation>
    <scope>NUCLEOTIDE SEQUENCE [LARGE SCALE GENOMIC DNA]</scope>
    <source>
        <strain evidence="3 4">8943</strain>
    </source>
</reference>
<evidence type="ECO:0000313" key="3">
    <source>
        <dbReference type="EMBL" id="AQZ98614.1"/>
    </source>
</evidence>
<accession>A0A1V0BFM3</accession>
<dbReference type="RefSeq" id="WP_054066471.1">
    <property type="nucleotide sequence ID" value="NZ_CP020121.1"/>
</dbReference>